<dbReference type="InterPro" id="IPR052606">
    <property type="entry name" value="DnaJ_domain_protein"/>
</dbReference>
<evidence type="ECO:0000256" key="11">
    <source>
        <dbReference type="SAM" id="Phobius"/>
    </source>
</evidence>
<gene>
    <name evidence="16" type="primary">LOC4814977</name>
</gene>
<dbReference type="SUPFAM" id="SSF46689">
    <property type="entry name" value="Homeodomain-like"/>
    <property type="match status" value="2"/>
</dbReference>
<evidence type="ECO:0000256" key="1">
    <source>
        <dbReference type="ARBA" id="ARBA00004123"/>
    </source>
</evidence>
<dbReference type="RefSeq" id="XP_001354998.3">
    <property type="nucleotide sequence ID" value="XM_001354962.4"/>
</dbReference>
<keyword evidence="8" id="KW-0539">Nucleus</keyword>
<evidence type="ECO:0000256" key="7">
    <source>
        <dbReference type="ARBA" id="ARBA00023186"/>
    </source>
</evidence>
<dbReference type="Pfam" id="PF23082">
    <property type="entry name" value="Myb_DNA-binding_2"/>
    <property type="match status" value="1"/>
</dbReference>
<feature type="domain" description="Myb-like" evidence="14">
    <location>
        <begin position="299"/>
        <end position="344"/>
    </location>
</feature>
<dbReference type="Gene3D" id="1.10.287.110">
    <property type="entry name" value="DnaJ domain"/>
    <property type="match status" value="1"/>
</dbReference>
<feature type="compositionally biased region" description="Basic and acidic residues" evidence="10">
    <location>
        <begin position="247"/>
        <end position="258"/>
    </location>
</feature>
<sequence length="538" mass="61443">MKLPMDTLVLLLGGCLLLMCGTARAWHSEELEIFDLVEEINKNFYEFMGINQTATNNEIKRAFRTLSIVLHPDKNPSEDANIQFRNLVSIYEVLKDSSKREKYDKVLKEGMPNWKSALYYYRRMRKIGLYEGAFILFLIITVGQYLFAWAAYLEKKYTAEQVFGTKLKKLQKKNKNIDMDVILSEIPMPSLLNTLPIQIPVAIWNLPKTIKNGFSKANELKELALEKRRQELEAARRQEELEREAEEQARLRKEQKENLRKRKQNTKAPEKTEEELRGYSRINARQLNEEDGMRPAAQKSTVSGGFWTDEDLTELIRLVKKHPGGAGSRWNTIAESMNRSVQEVTFMAAKMKENGYRIPGQTESVAENLVQESQEAVRKEKVKKSASVTATAAPGTVTSSSEKSMLIPETNWTQEQQRALEAAIVKNRKAASGDRWQKIANSVPEKTKEECLVRYKYLCELVKTQKQAEEAEAVANAELDNPPNEEGLPEELLAEEVEAPAAATAVSKKLSKRELRRQKQNYSTSDDSDADAYQYEIS</sequence>
<evidence type="ECO:0000256" key="12">
    <source>
        <dbReference type="SAM" id="SignalP"/>
    </source>
</evidence>
<evidence type="ECO:0000313" key="15">
    <source>
        <dbReference type="Proteomes" id="UP000001819"/>
    </source>
</evidence>
<organism evidence="15 16">
    <name type="scientific">Drosophila pseudoobscura pseudoobscura</name>
    <name type="common">Fruit fly</name>
    <dbReference type="NCBI Taxonomy" id="46245"/>
    <lineage>
        <taxon>Eukaryota</taxon>
        <taxon>Metazoa</taxon>
        <taxon>Ecdysozoa</taxon>
        <taxon>Arthropoda</taxon>
        <taxon>Hexapoda</taxon>
        <taxon>Insecta</taxon>
        <taxon>Pterygota</taxon>
        <taxon>Neoptera</taxon>
        <taxon>Endopterygota</taxon>
        <taxon>Diptera</taxon>
        <taxon>Brachycera</taxon>
        <taxon>Muscomorpha</taxon>
        <taxon>Ephydroidea</taxon>
        <taxon>Drosophilidae</taxon>
        <taxon>Drosophila</taxon>
        <taxon>Sophophora</taxon>
    </lineage>
</organism>
<dbReference type="PRINTS" id="PR00625">
    <property type="entry name" value="JDOMAIN"/>
</dbReference>
<evidence type="ECO:0000256" key="8">
    <source>
        <dbReference type="ARBA" id="ARBA00023242"/>
    </source>
</evidence>
<evidence type="ECO:0000256" key="10">
    <source>
        <dbReference type="SAM" id="MobiDB-lite"/>
    </source>
</evidence>
<dbReference type="GO" id="GO:0005634">
    <property type="term" value="C:nucleus"/>
    <property type="evidence" value="ECO:0007669"/>
    <property type="project" value="UniProtKB-SubCell"/>
</dbReference>
<dbReference type="PROSITE" id="PS00636">
    <property type="entry name" value="DNAJ_1"/>
    <property type="match status" value="1"/>
</dbReference>
<evidence type="ECO:0000256" key="2">
    <source>
        <dbReference type="ARBA" id="ARBA00022692"/>
    </source>
</evidence>
<dbReference type="InterPro" id="IPR001623">
    <property type="entry name" value="DnaJ_domain"/>
</dbReference>
<feature type="region of interest" description="Disordered" evidence="10">
    <location>
        <begin position="505"/>
        <end position="538"/>
    </location>
</feature>
<dbReference type="SUPFAM" id="SSF46565">
    <property type="entry name" value="Chaperone J-domain"/>
    <property type="match status" value="1"/>
</dbReference>
<name>A0A6I8UG91_DROPS</name>
<evidence type="ECO:0000256" key="9">
    <source>
        <dbReference type="ARBA" id="ARBA00037847"/>
    </source>
</evidence>
<evidence type="ECO:0000256" key="4">
    <source>
        <dbReference type="ARBA" id="ARBA00022737"/>
    </source>
</evidence>
<dbReference type="InterPro" id="IPR018253">
    <property type="entry name" value="DnaJ_domain_CS"/>
</dbReference>
<evidence type="ECO:0000256" key="3">
    <source>
        <dbReference type="ARBA" id="ARBA00022729"/>
    </source>
</evidence>
<comment type="subcellular location">
    <subcellularLocation>
        <location evidence="9">Endomembrane system</location>
        <topology evidence="9">Single-pass membrane protein</topology>
    </subcellularLocation>
    <subcellularLocation>
        <location evidence="1">Nucleus</location>
    </subcellularLocation>
</comment>
<dbReference type="Gene3D" id="1.10.10.60">
    <property type="entry name" value="Homeodomain-like"/>
    <property type="match status" value="2"/>
</dbReference>
<dbReference type="FunCoup" id="A0A6I8UG91">
    <property type="interactions" value="1350"/>
</dbReference>
<dbReference type="GO" id="GO:0012505">
    <property type="term" value="C:endomembrane system"/>
    <property type="evidence" value="ECO:0007669"/>
    <property type="project" value="UniProtKB-SubCell"/>
</dbReference>
<keyword evidence="6 11" id="KW-0472">Membrane</keyword>
<feature type="compositionally biased region" description="Basic residues" evidence="10">
    <location>
        <begin position="509"/>
        <end position="519"/>
    </location>
</feature>
<dbReference type="KEGG" id="dpo:4814977"/>
<feature type="transmembrane region" description="Helical" evidence="11">
    <location>
        <begin position="133"/>
        <end position="153"/>
    </location>
</feature>
<evidence type="ECO:0000259" key="13">
    <source>
        <dbReference type="PROSITE" id="PS50076"/>
    </source>
</evidence>
<dbReference type="ExpressionAtlas" id="A0A6I8UG91">
    <property type="expression patterns" value="baseline"/>
</dbReference>
<evidence type="ECO:0000259" key="14">
    <source>
        <dbReference type="PROSITE" id="PS50090"/>
    </source>
</evidence>
<keyword evidence="15" id="KW-1185">Reference proteome</keyword>
<keyword evidence="5 11" id="KW-1133">Transmembrane helix</keyword>
<dbReference type="InterPro" id="IPR001005">
    <property type="entry name" value="SANT/Myb"/>
</dbReference>
<dbReference type="Pfam" id="PF00226">
    <property type="entry name" value="DnaJ"/>
    <property type="match status" value="1"/>
</dbReference>
<dbReference type="Proteomes" id="UP000001819">
    <property type="component" value="Chromosome X"/>
</dbReference>
<accession>A0A6I8UG91</accession>
<dbReference type="PANTHER" id="PTHR44653">
    <property type="entry name" value="DNAJ HOMOLOG SUBFAMILY C MEMBER 1"/>
    <property type="match status" value="1"/>
</dbReference>
<keyword evidence="3 12" id="KW-0732">Signal</keyword>
<dbReference type="FunFam" id="1.10.10.60:FF:000180">
    <property type="entry name" value="DnaJ (Hsp40) homolog, subfamily C, member 2"/>
    <property type="match status" value="1"/>
</dbReference>
<proteinExistence type="predicted"/>
<dbReference type="PROSITE" id="PS50076">
    <property type="entry name" value="DNAJ_2"/>
    <property type="match status" value="1"/>
</dbReference>
<dbReference type="PROSITE" id="PS50090">
    <property type="entry name" value="MYB_LIKE"/>
    <property type="match status" value="2"/>
</dbReference>
<keyword evidence="4" id="KW-0677">Repeat</keyword>
<dbReference type="InParanoid" id="A0A6I8UG91"/>
<dbReference type="CDD" id="cd00167">
    <property type="entry name" value="SANT"/>
    <property type="match status" value="2"/>
</dbReference>
<dbReference type="SMART" id="SM00271">
    <property type="entry name" value="DnaJ"/>
    <property type="match status" value="1"/>
</dbReference>
<reference evidence="16" key="1">
    <citation type="submission" date="2025-08" db="UniProtKB">
        <authorList>
            <consortium name="RefSeq"/>
        </authorList>
    </citation>
    <scope>IDENTIFICATION</scope>
    <source>
        <strain evidence="16">MV-25-SWS-2005</strain>
        <tissue evidence="16">Whole body</tissue>
    </source>
</reference>
<keyword evidence="2 11" id="KW-0812">Transmembrane</keyword>
<dbReference type="AlphaFoldDB" id="A0A6I8UG91"/>
<dbReference type="InterPro" id="IPR009057">
    <property type="entry name" value="Homeodomain-like_sf"/>
</dbReference>
<feature type="domain" description="J" evidence="13">
    <location>
        <begin position="43"/>
        <end position="107"/>
    </location>
</feature>
<feature type="region of interest" description="Disordered" evidence="10">
    <location>
        <begin position="247"/>
        <end position="276"/>
    </location>
</feature>
<evidence type="ECO:0000256" key="5">
    <source>
        <dbReference type="ARBA" id="ARBA00022989"/>
    </source>
</evidence>
<evidence type="ECO:0000256" key="6">
    <source>
        <dbReference type="ARBA" id="ARBA00023136"/>
    </source>
</evidence>
<protein>
    <submittedName>
        <fullName evidence="16">DnaJ homolog subfamily C member 1</fullName>
    </submittedName>
</protein>
<dbReference type="PANTHER" id="PTHR44653:SF2">
    <property type="entry name" value="DNAJ HOMOLOG SUBFAMILY C MEMBER 1"/>
    <property type="match status" value="1"/>
</dbReference>
<dbReference type="SMART" id="SM00717">
    <property type="entry name" value="SANT"/>
    <property type="match status" value="2"/>
</dbReference>
<dbReference type="InterPro" id="IPR036869">
    <property type="entry name" value="J_dom_sf"/>
</dbReference>
<keyword evidence="7" id="KW-0143">Chaperone</keyword>
<dbReference type="CDD" id="cd06257">
    <property type="entry name" value="DnaJ"/>
    <property type="match status" value="1"/>
</dbReference>
<feature type="domain" description="Myb-like" evidence="14">
    <location>
        <begin position="411"/>
        <end position="459"/>
    </location>
</feature>
<feature type="signal peptide" evidence="12">
    <location>
        <begin position="1"/>
        <end position="25"/>
    </location>
</feature>
<feature type="chain" id="PRO_5026041179" evidence="12">
    <location>
        <begin position="26"/>
        <end position="538"/>
    </location>
</feature>
<evidence type="ECO:0000313" key="16">
    <source>
        <dbReference type="RefSeq" id="XP_001354998.3"/>
    </source>
</evidence>